<protein>
    <submittedName>
        <fullName evidence="1">Uncharacterized protein</fullName>
    </submittedName>
</protein>
<sequence>MCIRKSPMTTVYFRYGKAKWWPKWNALNSACSIRDSFY</sequence>
<dbReference type="EMBL" id="UZAN01053830">
    <property type="protein sequence ID" value="VDP90163.1"/>
    <property type="molecule type" value="Genomic_DNA"/>
</dbReference>
<gene>
    <name evidence="1" type="ORF">ECPE_LOCUS12891</name>
</gene>
<name>A0A3P8L2T2_9TREM</name>
<proteinExistence type="predicted"/>
<evidence type="ECO:0000313" key="2">
    <source>
        <dbReference type="Proteomes" id="UP000272942"/>
    </source>
</evidence>
<dbReference type="Proteomes" id="UP000272942">
    <property type="component" value="Unassembled WGS sequence"/>
</dbReference>
<dbReference type="AlphaFoldDB" id="A0A3P8L2T2"/>
<keyword evidence="2" id="KW-1185">Reference proteome</keyword>
<reference evidence="1 2" key="1">
    <citation type="submission" date="2018-11" db="EMBL/GenBank/DDBJ databases">
        <authorList>
            <consortium name="Pathogen Informatics"/>
        </authorList>
    </citation>
    <scope>NUCLEOTIDE SEQUENCE [LARGE SCALE GENOMIC DNA]</scope>
    <source>
        <strain evidence="1 2">Egypt</strain>
    </source>
</reference>
<organism evidence="1 2">
    <name type="scientific">Echinostoma caproni</name>
    <dbReference type="NCBI Taxonomy" id="27848"/>
    <lineage>
        <taxon>Eukaryota</taxon>
        <taxon>Metazoa</taxon>
        <taxon>Spiralia</taxon>
        <taxon>Lophotrochozoa</taxon>
        <taxon>Platyhelminthes</taxon>
        <taxon>Trematoda</taxon>
        <taxon>Digenea</taxon>
        <taxon>Plagiorchiida</taxon>
        <taxon>Echinostomata</taxon>
        <taxon>Echinostomatoidea</taxon>
        <taxon>Echinostomatidae</taxon>
        <taxon>Echinostoma</taxon>
    </lineage>
</organism>
<accession>A0A3P8L2T2</accession>
<evidence type="ECO:0000313" key="1">
    <source>
        <dbReference type="EMBL" id="VDP90163.1"/>
    </source>
</evidence>